<dbReference type="AlphaFoldDB" id="A0A9N8E9Y3"/>
<organism evidence="1 2">
    <name type="scientific">Seminavis robusta</name>
    <dbReference type="NCBI Taxonomy" id="568900"/>
    <lineage>
        <taxon>Eukaryota</taxon>
        <taxon>Sar</taxon>
        <taxon>Stramenopiles</taxon>
        <taxon>Ochrophyta</taxon>
        <taxon>Bacillariophyta</taxon>
        <taxon>Bacillariophyceae</taxon>
        <taxon>Bacillariophycidae</taxon>
        <taxon>Naviculales</taxon>
        <taxon>Naviculaceae</taxon>
        <taxon>Seminavis</taxon>
    </lineage>
</organism>
<dbReference type="EMBL" id="CAICTM010000669">
    <property type="protein sequence ID" value="CAB9514715.1"/>
    <property type="molecule type" value="Genomic_DNA"/>
</dbReference>
<dbReference type="SUPFAM" id="SSF51735">
    <property type="entry name" value="NAD(P)-binding Rossmann-fold domains"/>
    <property type="match status" value="1"/>
</dbReference>
<dbReference type="InterPro" id="IPR036291">
    <property type="entry name" value="NAD(P)-bd_dom_sf"/>
</dbReference>
<evidence type="ECO:0000313" key="2">
    <source>
        <dbReference type="Proteomes" id="UP001153069"/>
    </source>
</evidence>
<dbReference type="PRINTS" id="PR00081">
    <property type="entry name" value="GDHRDH"/>
</dbReference>
<dbReference type="PANTHER" id="PTHR44147">
    <property type="entry name" value="DEHYDROGENASE/REDUCTASE SDR FAMILY MEMBER 1"/>
    <property type="match status" value="1"/>
</dbReference>
<evidence type="ECO:0000313" key="1">
    <source>
        <dbReference type="EMBL" id="CAB9514715.1"/>
    </source>
</evidence>
<reference evidence="1" key="1">
    <citation type="submission" date="2020-06" db="EMBL/GenBank/DDBJ databases">
        <authorList>
            <consortium name="Plant Systems Biology data submission"/>
        </authorList>
    </citation>
    <scope>NUCLEOTIDE SEQUENCE</scope>
    <source>
        <strain evidence="1">D6</strain>
    </source>
</reference>
<comment type="caution">
    <text evidence="1">The sequence shown here is derived from an EMBL/GenBank/DDBJ whole genome shotgun (WGS) entry which is preliminary data.</text>
</comment>
<dbReference type="OrthoDB" id="419541at2759"/>
<name>A0A9N8E9Y3_9STRA</name>
<dbReference type="Proteomes" id="UP001153069">
    <property type="component" value="Unassembled WGS sequence"/>
</dbReference>
<dbReference type="InterPro" id="IPR002347">
    <property type="entry name" value="SDR_fam"/>
</dbReference>
<dbReference type="Pfam" id="PF00106">
    <property type="entry name" value="adh_short"/>
    <property type="match status" value="1"/>
</dbReference>
<sequence length="398" mass="43405">MKTSNQHSNNATTFTTGRMALLLVVVAVMLHHFGGGYQTPDLEENLIGKTALVTGASRGLGKGYALGLAEAGAALYLTATTEASAEKTCVEARKLGATYCKAFACNNENDDEIEALYRNIEADLLSNDETEGSNNNKRLDIVVNNAFNTGDTHKYAGQKFWDKGEYAGHLFDIMTKVGLRSHYVSSVYAMKLMTKLAPVGASDRGLIVFTSSGGGMNYFVDVAYGVGKAAVDRMAADMAIETESENITVVSTWPGWVDTEQVRWEIAQGKNGTFGKIKKGAGATSEGAFEFLASTVGTPLQETILLNGRTLAALAKDKFKAQFSGKVLPTSSLSTHYDVVDEKNWRTPAFFTTRFMALLIFPNLQQVENLPWVLKYIPDIRLTPQWLQKVLNGSPRFM</sequence>
<dbReference type="PROSITE" id="PS00061">
    <property type="entry name" value="ADH_SHORT"/>
    <property type="match status" value="1"/>
</dbReference>
<protein>
    <submittedName>
        <fullName evidence="1">Dehydrogenase/reductase SDR family member 1</fullName>
    </submittedName>
</protein>
<accession>A0A9N8E9Y3</accession>
<proteinExistence type="predicted"/>
<dbReference type="Gene3D" id="3.40.50.720">
    <property type="entry name" value="NAD(P)-binding Rossmann-like Domain"/>
    <property type="match status" value="1"/>
</dbReference>
<dbReference type="InterPro" id="IPR020904">
    <property type="entry name" value="Sc_DH/Rdtase_CS"/>
</dbReference>
<gene>
    <name evidence="1" type="ORF">SEMRO_670_G184680.1</name>
</gene>
<keyword evidence="2" id="KW-1185">Reference proteome</keyword>
<dbReference type="PANTHER" id="PTHR44147:SF2">
    <property type="entry name" value="DEHYDROGENASE_REDUCTASE SDR FAMILY MEMBER 1"/>
    <property type="match status" value="1"/>
</dbReference>